<dbReference type="PANTHER" id="PTHR43861">
    <property type="entry name" value="TRANS-ACONITATE 2-METHYLTRANSFERASE-RELATED"/>
    <property type="match status" value="1"/>
</dbReference>
<accession>A0ABS0J0P4</accession>
<gene>
    <name evidence="1" type="ORF">FVW20_02800</name>
</gene>
<keyword evidence="1" id="KW-0489">Methyltransferase</keyword>
<keyword evidence="1" id="KW-0808">Transferase</keyword>
<reference evidence="1 2" key="1">
    <citation type="submission" date="2019-08" db="EMBL/GenBank/DDBJ databases">
        <authorList>
            <person name="Luo N."/>
        </authorList>
    </citation>
    <scope>NUCLEOTIDE SEQUENCE [LARGE SCALE GENOMIC DNA]</scope>
    <source>
        <strain evidence="1 2">NCIMB 9442</strain>
    </source>
</reference>
<sequence length="257" mass="28756">MVVAPGAMVIRKRSRTDAVKPTERDLAMLRGDEFRSSYRFSLGCSCQTDTRFDYILQRVAGKSVLHVGCADHAELLEKKMRDGTWLHGCISGVAARCLGVDVNEHAVAELTTRYGCDNVAVLDMFSQDERLAGWWDYIVLGEVLEHMDDPVGFLRRLREAYAGRAGAVIITVPNAFFYKNFKLALRGCEVINTDHRYWFTPYTLAKVLTVAGFAVQDVRSTQDSSLKFMPNITWALLRHVPLLRSNVVATAAFETGA</sequence>
<dbReference type="SUPFAM" id="SSF53335">
    <property type="entry name" value="S-adenosyl-L-methionine-dependent methyltransferases"/>
    <property type="match status" value="1"/>
</dbReference>
<evidence type="ECO:0000313" key="1">
    <source>
        <dbReference type="EMBL" id="MBG3875980.1"/>
    </source>
</evidence>
<keyword evidence="2" id="KW-1185">Reference proteome</keyword>
<dbReference type="Proteomes" id="UP001194469">
    <property type="component" value="Unassembled WGS sequence"/>
</dbReference>
<protein>
    <submittedName>
        <fullName evidence="1">Class I SAM-dependent methyltransferase</fullName>
    </submittedName>
</protein>
<organism evidence="1 2">
    <name type="scientific">Nitratidesulfovibrio oxamicus</name>
    <dbReference type="NCBI Taxonomy" id="32016"/>
    <lineage>
        <taxon>Bacteria</taxon>
        <taxon>Pseudomonadati</taxon>
        <taxon>Thermodesulfobacteriota</taxon>
        <taxon>Desulfovibrionia</taxon>
        <taxon>Desulfovibrionales</taxon>
        <taxon>Desulfovibrionaceae</taxon>
        <taxon>Nitratidesulfovibrio</taxon>
    </lineage>
</organism>
<name>A0ABS0J0P4_9BACT</name>
<comment type="caution">
    <text evidence="1">The sequence shown here is derived from an EMBL/GenBank/DDBJ whole genome shotgun (WGS) entry which is preliminary data.</text>
</comment>
<dbReference type="Pfam" id="PF13489">
    <property type="entry name" value="Methyltransf_23"/>
    <property type="match status" value="1"/>
</dbReference>
<dbReference type="GO" id="GO:0008168">
    <property type="term" value="F:methyltransferase activity"/>
    <property type="evidence" value="ECO:0007669"/>
    <property type="project" value="UniProtKB-KW"/>
</dbReference>
<dbReference type="Gene3D" id="3.40.50.150">
    <property type="entry name" value="Vaccinia Virus protein VP39"/>
    <property type="match status" value="1"/>
</dbReference>
<dbReference type="GO" id="GO:0032259">
    <property type="term" value="P:methylation"/>
    <property type="evidence" value="ECO:0007669"/>
    <property type="project" value="UniProtKB-KW"/>
</dbReference>
<proteinExistence type="predicted"/>
<dbReference type="InterPro" id="IPR029063">
    <property type="entry name" value="SAM-dependent_MTases_sf"/>
</dbReference>
<evidence type="ECO:0000313" key="2">
    <source>
        <dbReference type="Proteomes" id="UP001194469"/>
    </source>
</evidence>
<dbReference type="EMBL" id="VRYY01000058">
    <property type="protein sequence ID" value="MBG3875980.1"/>
    <property type="molecule type" value="Genomic_DNA"/>
</dbReference>